<evidence type="ECO:0000256" key="4">
    <source>
        <dbReference type="ARBA" id="ARBA00023163"/>
    </source>
</evidence>
<proteinExistence type="inferred from homology"/>
<dbReference type="Proteomes" id="UP000507470">
    <property type="component" value="Unassembled WGS sequence"/>
</dbReference>
<protein>
    <recommendedName>
        <fullName evidence="6">DNA-directed RNA polymerase III subunit RPC6</fullName>
        <shortName evidence="6">RNA polymerase III subunit C6</shortName>
    </recommendedName>
</protein>
<dbReference type="FunFam" id="1.10.10.10:FF:000116">
    <property type="entry name" value="DNA-directed RNA polymerase III subunit RPC6"/>
    <property type="match status" value="1"/>
</dbReference>
<dbReference type="FunFam" id="1.10.10.10:FF:000237">
    <property type="entry name" value="DNA-directed RNA polymerase III subunit RPC6"/>
    <property type="match status" value="1"/>
</dbReference>
<dbReference type="InterPro" id="IPR036388">
    <property type="entry name" value="WH-like_DNA-bd_sf"/>
</dbReference>
<dbReference type="Gene3D" id="1.10.10.10">
    <property type="entry name" value="Winged helix-like DNA-binding domain superfamily/Winged helix DNA-binding domain"/>
    <property type="match status" value="2"/>
</dbReference>
<name>A0A6J8AVK0_MYTCO</name>
<dbReference type="GO" id="GO:0005654">
    <property type="term" value="C:nucleoplasm"/>
    <property type="evidence" value="ECO:0007669"/>
    <property type="project" value="UniProtKB-ARBA"/>
</dbReference>
<dbReference type="InterPro" id="IPR036390">
    <property type="entry name" value="WH_DNA-bd_sf"/>
</dbReference>
<dbReference type="GO" id="GO:0006383">
    <property type="term" value="P:transcription by RNA polymerase III"/>
    <property type="evidence" value="ECO:0007669"/>
    <property type="project" value="UniProtKB-UniRule"/>
</dbReference>
<keyword evidence="3 6" id="KW-0240">DNA-directed RNA polymerase</keyword>
<comment type="similarity">
    <text evidence="2 6">Belongs to the eukaryotic RPC34/RPC39 RNA polymerase subunit family.</text>
</comment>
<reference evidence="7 8" key="1">
    <citation type="submission" date="2020-06" db="EMBL/GenBank/DDBJ databases">
        <authorList>
            <person name="Li R."/>
            <person name="Bekaert M."/>
        </authorList>
    </citation>
    <scope>NUCLEOTIDE SEQUENCE [LARGE SCALE GENOMIC DNA]</scope>
    <source>
        <strain evidence="8">wild</strain>
    </source>
</reference>
<dbReference type="SUPFAM" id="SSF46785">
    <property type="entry name" value="Winged helix' DNA-binding domain"/>
    <property type="match status" value="2"/>
</dbReference>
<evidence type="ECO:0000313" key="7">
    <source>
        <dbReference type="EMBL" id="CAC5374104.1"/>
    </source>
</evidence>
<dbReference type="PANTHER" id="PTHR12780">
    <property type="entry name" value="RNA POLYMERASE III DNA DIRECTED , 39KD SUBUNIT-RELATED"/>
    <property type="match status" value="1"/>
</dbReference>
<evidence type="ECO:0000256" key="1">
    <source>
        <dbReference type="ARBA" id="ARBA00004123"/>
    </source>
</evidence>
<dbReference type="OrthoDB" id="613763at2759"/>
<comment type="subcellular location">
    <subcellularLocation>
        <location evidence="1 6">Nucleus</location>
    </subcellularLocation>
</comment>
<accession>A0A6J8AVK0</accession>
<dbReference type="InterPro" id="IPR016049">
    <property type="entry name" value="RNA_pol_Rpc34-like"/>
</dbReference>
<evidence type="ECO:0000256" key="6">
    <source>
        <dbReference type="PIRNR" id="PIRNR028763"/>
    </source>
</evidence>
<evidence type="ECO:0000256" key="2">
    <source>
        <dbReference type="ARBA" id="ARBA00011038"/>
    </source>
</evidence>
<dbReference type="AlphaFoldDB" id="A0A6J8AVK0"/>
<dbReference type="PIRSF" id="PIRSF028763">
    <property type="entry name" value="RNA_pol_Rpc34"/>
    <property type="match status" value="1"/>
</dbReference>
<organism evidence="7 8">
    <name type="scientific">Mytilus coruscus</name>
    <name type="common">Sea mussel</name>
    <dbReference type="NCBI Taxonomy" id="42192"/>
    <lineage>
        <taxon>Eukaryota</taxon>
        <taxon>Metazoa</taxon>
        <taxon>Spiralia</taxon>
        <taxon>Lophotrochozoa</taxon>
        <taxon>Mollusca</taxon>
        <taxon>Bivalvia</taxon>
        <taxon>Autobranchia</taxon>
        <taxon>Pteriomorphia</taxon>
        <taxon>Mytilida</taxon>
        <taxon>Mytiloidea</taxon>
        <taxon>Mytilidae</taxon>
        <taxon>Mytilinae</taxon>
        <taxon>Mytilus</taxon>
    </lineage>
</organism>
<evidence type="ECO:0000256" key="3">
    <source>
        <dbReference type="ARBA" id="ARBA00022478"/>
    </source>
</evidence>
<evidence type="ECO:0000313" key="8">
    <source>
        <dbReference type="Proteomes" id="UP000507470"/>
    </source>
</evidence>
<dbReference type="Pfam" id="PF05158">
    <property type="entry name" value="RNA_pol_Rpc34"/>
    <property type="match status" value="1"/>
</dbReference>
<dbReference type="EMBL" id="CACVKT020001980">
    <property type="protein sequence ID" value="CAC5374104.1"/>
    <property type="molecule type" value="Genomic_DNA"/>
</dbReference>
<gene>
    <name evidence="7" type="ORF">MCOR_11626</name>
</gene>
<sequence>MASAVAVKEEPAEILDLEIRIIELCQEQPDGITDAIIMKDLPLCSPQQRVTCINRLLSTGKIDLLRSGNKLIYKLKDPDAASQAKGGDHQEKVVYQIIKEANNKGIWIRDIRYKSNLLLTQVNKILKNLESKKLIKAVKSVAASKKKVYMLYDLEPAQSVTGGAWYSDQDFESEFVEVLNQQCFKFLEQKAAIARDTKTDPMAQRNASFTPLYDIWKFISELGISKVQLTKEDIETILNTLIFDGKLECTTVASAGGSGDSGRSKLYRAINPLVETTGLMRMPCGSCPVFDKCYEGGAVSPTTCIYMKEWLDS</sequence>
<keyword evidence="5 6" id="KW-0539">Nucleus</keyword>
<dbReference type="InterPro" id="IPR007832">
    <property type="entry name" value="RNA_pol_Rpc34"/>
</dbReference>
<comment type="function">
    <text evidence="6">DNA-dependent RNA polymerase catalyzes the transcription of DNA into RNA using the four ribonucleoside triphosphates as substrates. Specific peripheric component of RNA polymerase III which synthesizes small RNAs, such as 5S rRNA and tRNAs.</text>
</comment>
<dbReference type="GO" id="GO:0005737">
    <property type="term" value="C:cytoplasm"/>
    <property type="evidence" value="ECO:0007669"/>
    <property type="project" value="UniProtKB-ARBA"/>
</dbReference>
<dbReference type="GO" id="GO:0005666">
    <property type="term" value="C:RNA polymerase III complex"/>
    <property type="evidence" value="ECO:0007669"/>
    <property type="project" value="UniProtKB-UniRule"/>
</dbReference>
<evidence type="ECO:0000256" key="5">
    <source>
        <dbReference type="ARBA" id="ARBA00023242"/>
    </source>
</evidence>
<keyword evidence="8" id="KW-1185">Reference proteome</keyword>
<keyword evidence="4 6" id="KW-0804">Transcription</keyword>